<proteinExistence type="predicted"/>
<dbReference type="PANTHER" id="PTHR43433:SF5">
    <property type="entry name" value="AB HYDROLASE-1 DOMAIN-CONTAINING PROTEIN"/>
    <property type="match status" value="1"/>
</dbReference>
<feature type="domain" description="AB hydrolase-1" evidence="2">
    <location>
        <begin position="28"/>
        <end position="127"/>
    </location>
</feature>
<dbReference type="Pfam" id="PF00561">
    <property type="entry name" value="Abhydrolase_1"/>
    <property type="match status" value="1"/>
</dbReference>
<evidence type="ECO:0000313" key="3">
    <source>
        <dbReference type="EMBL" id="TFC99615.1"/>
    </source>
</evidence>
<evidence type="ECO:0000313" key="4">
    <source>
        <dbReference type="Proteomes" id="UP000298355"/>
    </source>
</evidence>
<feature type="region of interest" description="Disordered" evidence="1">
    <location>
        <begin position="1"/>
        <end position="26"/>
    </location>
</feature>
<name>A0ABY2J703_9MICO</name>
<gene>
    <name evidence="3" type="ORF">E3O65_05695</name>
</gene>
<dbReference type="Gene3D" id="3.40.50.1820">
    <property type="entry name" value="alpha/beta hydrolase"/>
    <property type="match status" value="1"/>
</dbReference>
<dbReference type="RefSeq" id="WP_134362776.1">
    <property type="nucleotide sequence ID" value="NZ_SOGJ01000013.1"/>
</dbReference>
<comment type="caution">
    <text evidence="3">The sequence shown here is derived from an EMBL/GenBank/DDBJ whole genome shotgun (WGS) entry which is preliminary data.</text>
</comment>
<accession>A0ABY2J703</accession>
<dbReference type="InterPro" id="IPR000073">
    <property type="entry name" value="AB_hydrolase_1"/>
</dbReference>
<dbReference type="SUPFAM" id="SSF53474">
    <property type="entry name" value="alpha/beta-Hydrolases"/>
    <property type="match status" value="1"/>
</dbReference>
<dbReference type="Proteomes" id="UP000298355">
    <property type="component" value="Unassembled WGS sequence"/>
</dbReference>
<sequence>MPSYESSDGSALHYDDVRRKDSDGDKCPVILTGGGAARRPSYFGDLAGLSDRHRLIVSHQRGVGRTPAPDTDERRSFLAQADDIEHLRVHLGLDRVVQVAHSAGTRLTLACTVQFTLSVARLVLITPPAVYLVNELFDTHTLIGKRRGDSDFEAALAALDAGPRLVGISPKRWRTTMVSQAEDAFPVNAVKR</sequence>
<evidence type="ECO:0000259" key="2">
    <source>
        <dbReference type="Pfam" id="PF00561"/>
    </source>
</evidence>
<dbReference type="PANTHER" id="PTHR43433">
    <property type="entry name" value="HYDROLASE, ALPHA/BETA FOLD FAMILY PROTEIN"/>
    <property type="match status" value="1"/>
</dbReference>
<feature type="compositionally biased region" description="Basic and acidic residues" evidence="1">
    <location>
        <begin position="13"/>
        <end position="26"/>
    </location>
</feature>
<dbReference type="InterPro" id="IPR050471">
    <property type="entry name" value="AB_hydrolase"/>
</dbReference>
<keyword evidence="4" id="KW-1185">Reference proteome</keyword>
<protein>
    <submittedName>
        <fullName evidence="3">Alpha/beta fold hydrolase</fullName>
    </submittedName>
</protein>
<dbReference type="EMBL" id="SOGJ01000013">
    <property type="protein sequence ID" value="TFC99615.1"/>
    <property type="molecule type" value="Genomic_DNA"/>
</dbReference>
<keyword evidence="3" id="KW-0378">Hydrolase</keyword>
<dbReference type="GO" id="GO:0016787">
    <property type="term" value="F:hydrolase activity"/>
    <property type="evidence" value="ECO:0007669"/>
    <property type="project" value="UniProtKB-KW"/>
</dbReference>
<evidence type="ECO:0000256" key="1">
    <source>
        <dbReference type="SAM" id="MobiDB-lite"/>
    </source>
</evidence>
<dbReference type="InterPro" id="IPR029058">
    <property type="entry name" value="AB_hydrolase_fold"/>
</dbReference>
<organism evidence="3 4">
    <name type="scientific">Cryobacterium breve</name>
    <dbReference type="NCBI Taxonomy" id="1259258"/>
    <lineage>
        <taxon>Bacteria</taxon>
        <taxon>Bacillati</taxon>
        <taxon>Actinomycetota</taxon>
        <taxon>Actinomycetes</taxon>
        <taxon>Micrococcales</taxon>
        <taxon>Microbacteriaceae</taxon>
        <taxon>Cryobacterium</taxon>
    </lineage>
</organism>
<reference evidence="3 4" key="1">
    <citation type="submission" date="2019-03" db="EMBL/GenBank/DDBJ databases">
        <title>Genomics of glacier-inhabiting Cryobacterium strains.</title>
        <authorList>
            <person name="Liu Q."/>
            <person name="Xin Y.-H."/>
        </authorList>
    </citation>
    <scope>NUCLEOTIDE SEQUENCE [LARGE SCALE GENOMIC DNA]</scope>
    <source>
        <strain evidence="3 4">TMT4-23</strain>
    </source>
</reference>